<keyword evidence="9" id="KW-1185">Reference proteome</keyword>
<evidence type="ECO:0000256" key="4">
    <source>
        <dbReference type="ARBA" id="ARBA00022679"/>
    </source>
</evidence>
<dbReference type="PIRSF" id="PIRSF015855">
    <property type="entry name" value="TypeIII_Mtase_mKpnI"/>
    <property type="match status" value="1"/>
</dbReference>
<evidence type="ECO:0000256" key="5">
    <source>
        <dbReference type="ARBA" id="ARBA00022691"/>
    </source>
</evidence>
<dbReference type="AlphaFoldDB" id="A0A1T4X8B2"/>
<dbReference type="GO" id="GO:0009007">
    <property type="term" value="F:site-specific DNA-methyltransferase (adenine-specific) activity"/>
    <property type="evidence" value="ECO:0007669"/>
    <property type="project" value="UniProtKB-EC"/>
</dbReference>
<dbReference type="OrthoDB" id="9800801at2"/>
<dbReference type="SUPFAM" id="SSF53335">
    <property type="entry name" value="S-adenosyl-L-methionine-dependent methyltransferases"/>
    <property type="match status" value="1"/>
</dbReference>
<reference evidence="9" key="1">
    <citation type="submission" date="2017-02" db="EMBL/GenBank/DDBJ databases">
        <authorList>
            <person name="Varghese N."/>
            <person name="Submissions S."/>
        </authorList>
    </citation>
    <scope>NUCLEOTIDE SEQUENCE [LARGE SCALE GENOMIC DNA]</scope>
    <source>
        <strain evidence="9">ATCC 700200</strain>
    </source>
</reference>
<keyword evidence="3 8" id="KW-0489">Methyltransferase</keyword>
<proteinExistence type="inferred from homology"/>
<dbReference type="STRING" id="48467.SAMN02745166_01188"/>
<dbReference type="InterPro" id="IPR029063">
    <property type="entry name" value="SAM-dependent_MTases_sf"/>
</dbReference>
<sequence length="633" mass="71460">MPEQPEKLDISSLNMVDFNRTSLKELFPEVFTENGKIDFDRLKLTLGESIDSGKERFGLVWPGKADCFKTIQQMSTGALLPQREESVDFDRSENLILEGDNLEVLKLLQKAYLRRVKMIYIDPPYNTGGDFIYPDNFSESLQTYLEFTGQTDGEGKKLSTNTESDGRFHSKWLNMMYPRLFLARNLLREDGVIFISIDDHEVDNLRKLCNEIFGEENFLGCIVWQKKYAPANDTIDLSTSHDYILAYAKTRPVDASGNIVALLAREERTEDMNKAYTNPDNDKRGAWKPGDYTCNKSADERPNLYYPITQPLTGEEIWPKKSRVWAYSKDQHEKNVADGRLWWGKEGNNKVPAYKRFLTDVGGVVAQTVWLWDEVGHNDEAKKEVQSLFPDAPDAFETPKPTRLIRKLLSLGAPGSDDIVLDFFGGSGTTAHAVLERNRDENISNKFILVQLPEPTGRKEFVTIADLTRERVRRVIKRLSNEGEGLLDLSSKAKKDLGFRAFRLQSSSFNLWQASASDGETGLAKQLELHVSHVAPGRSQDALLFEILLKSGFPITTQVETKSINEQSIHCVADGALVVCLEKSILPETIKHIADLRPERVVCLDEGFGGNDQLKTNAVQTMKAKGVTSFRTV</sequence>
<evidence type="ECO:0000256" key="1">
    <source>
        <dbReference type="ARBA" id="ARBA00006594"/>
    </source>
</evidence>
<dbReference type="PROSITE" id="PS00092">
    <property type="entry name" value="N6_MTASE"/>
    <property type="match status" value="1"/>
</dbReference>
<dbReference type="InterPro" id="IPR002941">
    <property type="entry name" value="DNA_methylase_N4/N6"/>
</dbReference>
<keyword evidence="5" id="KW-0949">S-adenosyl-L-methionine</keyword>
<protein>
    <recommendedName>
        <fullName evidence="2">site-specific DNA-methyltransferase (adenine-specific)</fullName>
        <ecNumber evidence="2">2.1.1.72</ecNumber>
    </recommendedName>
</protein>
<gene>
    <name evidence="8" type="ORF">SAMN02745166_01188</name>
</gene>
<comment type="catalytic activity">
    <reaction evidence="6">
        <text>a 2'-deoxyadenosine in DNA + S-adenosyl-L-methionine = an N(6)-methyl-2'-deoxyadenosine in DNA + S-adenosyl-L-homocysteine + H(+)</text>
        <dbReference type="Rhea" id="RHEA:15197"/>
        <dbReference type="Rhea" id="RHEA-COMP:12418"/>
        <dbReference type="Rhea" id="RHEA-COMP:12419"/>
        <dbReference type="ChEBI" id="CHEBI:15378"/>
        <dbReference type="ChEBI" id="CHEBI:57856"/>
        <dbReference type="ChEBI" id="CHEBI:59789"/>
        <dbReference type="ChEBI" id="CHEBI:90615"/>
        <dbReference type="ChEBI" id="CHEBI:90616"/>
        <dbReference type="EC" id="2.1.1.72"/>
    </reaction>
</comment>
<evidence type="ECO:0000259" key="7">
    <source>
        <dbReference type="Pfam" id="PF01555"/>
    </source>
</evidence>
<dbReference type="Pfam" id="PF01555">
    <property type="entry name" value="N6_N4_Mtase"/>
    <property type="match status" value="1"/>
</dbReference>
<dbReference type="EMBL" id="FUYE01000003">
    <property type="protein sequence ID" value="SKA85699.1"/>
    <property type="molecule type" value="Genomic_DNA"/>
</dbReference>
<evidence type="ECO:0000313" key="8">
    <source>
        <dbReference type="EMBL" id="SKA85699.1"/>
    </source>
</evidence>
<dbReference type="InterPro" id="IPR002052">
    <property type="entry name" value="DNA_methylase_N6_adenine_CS"/>
</dbReference>
<evidence type="ECO:0000256" key="2">
    <source>
        <dbReference type="ARBA" id="ARBA00011900"/>
    </source>
</evidence>
<evidence type="ECO:0000256" key="3">
    <source>
        <dbReference type="ARBA" id="ARBA00022603"/>
    </source>
</evidence>
<dbReference type="GO" id="GO:0032259">
    <property type="term" value="P:methylation"/>
    <property type="evidence" value="ECO:0007669"/>
    <property type="project" value="UniProtKB-KW"/>
</dbReference>
<dbReference type="GO" id="GO:0008170">
    <property type="term" value="F:N-methyltransferase activity"/>
    <property type="evidence" value="ECO:0007669"/>
    <property type="project" value="InterPro"/>
</dbReference>
<evidence type="ECO:0000256" key="6">
    <source>
        <dbReference type="ARBA" id="ARBA00047942"/>
    </source>
</evidence>
<dbReference type="Proteomes" id="UP000190774">
    <property type="component" value="Unassembled WGS sequence"/>
</dbReference>
<evidence type="ECO:0000313" key="9">
    <source>
        <dbReference type="Proteomes" id="UP000190774"/>
    </source>
</evidence>
<accession>A0A1T4X8B2</accession>
<organism evidence="8 9">
    <name type="scientific">Prosthecobacter debontii</name>
    <dbReference type="NCBI Taxonomy" id="48467"/>
    <lineage>
        <taxon>Bacteria</taxon>
        <taxon>Pseudomonadati</taxon>
        <taxon>Verrucomicrobiota</taxon>
        <taxon>Verrucomicrobiia</taxon>
        <taxon>Verrucomicrobiales</taxon>
        <taxon>Verrucomicrobiaceae</taxon>
        <taxon>Prosthecobacter</taxon>
    </lineage>
</organism>
<dbReference type="Gene3D" id="3.40.50.150">
    <property type="entry name" value="Vaccinia Virus protein VP39"/>
    <property type="match status" value="1"/>
</dbReference>
<keyword evidence="4 8" id="KW-0808">Transferase</keyword>
<name>A0A1T4X8B2_9BACT</name>
<dbReference type="GO" id="GO:0003677">
    <property type="term" value="F:DNA binding"/>
    <property type="evidence" value="ECO:0007669"/>
    <property type="project" value="InterPro"/>
</dbReference>
<comment type="similarity">
    <text evidence="1">Belongs to the N(4)/N(6)-methyltransferase family.</text>
</comment>
<dbReference type="InterPro" id="IPR002295">
    <property type="entry name" value="N4/N6-MTase_EcoPI_Mod-like"/>
</dbReference>
<dbReference type="PRINTS" id="PR00506">
    <property type="entry name" value="D21N6MTFRASE"/>
</dbReference>
<dbReference type="RefSeq" id="WP_078812389.1">
    <property type="nucleotide sequence ID" value="NZ_FUYE01000003.1"/>
</dbReference>
<feature type="domain" description="DNA methylase N-4/N-6" evidence="7">
    <location>
        <begin position="116"/>
        <end position="440"/>
    </location>
</feature>
<dbReference type="EC" id="2.1.1.72" evidence="2"/>